<dbReference type="SMART" id="SM00345">
    <property type="entry name" value="HTH_GNTR"/>
    <property type="match status" value="1"/>
</dbReference>
<dbReference type="SUPFAM" id="SSF46785">
    <property type="entry name" value="Winged helix' DNA-binding domain"/>
    <property type="match status" value="1"/>
</dbReference>
<keyword evidence="7" id="KW-1185">Reference proteome</keyword>
<evidence type="ECO:0000313" key="5">
    <source>
        <dbReference type="EMBL" id="NYD66598.1"/>
    </source>
</evidence>
<dbReference type="CDD" id="cd07377">
    <property type="entry name" value="WHTH_GntR"/>
    <property type="match status" value="1"/>
</dbReference>
<reference evidence="5 8" key="2">
    <citation type="submission" date="2020-07" db="EMBL/GenBank/DDBJ databases">
        <title>Sequencing the genomes of 1000 actinobacteria strains.</title>
        <authorList>
            <person name="Klenk H.-P."/>
        </authorList>
    </citation>
    <scope>NUCLEOTIDE SEQUENCE [LARGE SCALE GENOMIC DNA]</scope>
    <source>
        <strain evidence="5 8">DSM 23870</strain>
    </source>
</reference>
<keyword evidence="1" id="KW-0805">Transcription regulation</keyword>
<protein>
    <submittedName>
        <fullName evidence="5">DNA-binding transcriptional regulator YhcF (GntR family)</fullName>
    </submittedName>
    <submittedName>
        <fullName evidence="6">GntR family transcriptional regulator</fullName>
    </submittedName>
</protein>
<evidence type="ECO:0000313" key="6">
    <source>
        <dbReference type="EMBL" id="RXZ87267.1"/>
    </source>
</evidence>
<evidence type="ECO:0000259" key="4">
    <source>
        <dbReference type="PROSITE" id="PS50949"/>
    </source>
</evidence>
<gene>
    <name evidence="5" type="ORF">BJ972_001117</name>
    <name evidence="6" type="ORF">ESP50_04930</name>
</gene>
<dbReference type="EMBL" id="JACCBI010000001">
    <property type="protein sequence ID" value="NYD66598.1"/>
    <property type="molecule type" value="Genomic_DNA"/>
</dbReference>
<keyword evidence="3" id="KW-0804">Transcription</keyword>
<evidence type="ECO:0000313" key="7">
    <source>
        <dbReference type="Proteomes" id="UP000292686"/>
    </source>
</evidence>
<dbReference type="InterPro" id="IPR036388">
    <property type="entry name" value="WH-like_DNA-bd_sf"/>
</dbReference>
<evidence type="ECO:0000313" key="8">
    <source>
        <dbReference type="Proteomes" id="UP000581087"/>
    </source>
</evidence>
<evidence type="ECO:0000256" key="3">
    <source>
        <dbReference type="ARBA" id="ARBA00023163"/>
    </source>
</evidence>
<dbReference type="Gene3D" id="1.10.10.10">
    <property type="entry name" value="Winged helix-like DNA-binding domain superfamily/Winged helix DNA-binding domain"/>
    <property type="match status" value="1"/>
</dbReference>
<dbReference type="PANTHER" id="PTHR38445:SF10">
    <property type="entry name" value="GNTR-FAMILY TRANSCRIPTIONAL REGULATOR"/>
    <property type="match status" value="1"/>
</dbReference>
<keyword evidence="2 5" id="KW-0238">DNA-binding</keyword>
<feature type="domain" description="HTH gntR-type" evidence="4">
    <location>
        <begin position="5"/>
        <end position="73"/>
    </location>
</feature>
<dbReference type="RefSeq" id="WP_129172842.1">
    <property type="nucleotide sequence ID" value="NZ_JACCBI010000001.1"/>
</dbReference>
<dbReference type="Proteomes" id="UP000581087">
    <property type="component" value="Unassembled WGS sequence"/>
</dbReference>
<organism evidence="6 7">
    <name type="scientific">Agromyces atrinae</name>
    <dbReference type="NCBI Taxonomy" id="592376"/>
    <lineage>
        <taxon>Bacteria</taxon>
        <taxon>Bacillati</taxon>
        <taxon>Actinomycetota</taxon>
        <taxon>Actinomycetes</taxon>
        <taxon>Micrococcales</taxon>
        <taxon>Microbacteriaceae</taxon>
        <taxon>Agromyces</taxon>
    </lineage>
</organism>
<proteinExistence type="predicted"/>
<dbReference type="InterPro" id="IPR000524">
    <property type="entry name" value="Tscrpt_reg_HTH_GntR"/>
</dbReference>
<dbReference type="OrthoDB" id="162505at2"/>
<name>A0A4Q2M7H5_9MICO</name>
<dbReference type="Pfam" id="PF00392">
    <property type="entry name" value="GntR"/>
    <property type="match status" value="1"/>
</dbReference>
<evidence type="ECO:0000256" key="2">
    <source>
        <dbReference type="ARBA" id="ARBA00023125"/>
    </source>
</evidence>
<sequence length="119" mass="12914">MDDSRPIFLQIAELIENDIIDGALPEEGQVPSTTEFAAFYRINPATAGKGVNRLVDDGIIYKRRGIGMFVATGARDVLVARRTAEFSAEFIGPLLAEAAKLGLTTDRLIDMIRTEGASE</sequence>
<dbReference type="Proteomes" id="UP000292686">
    <property type="component" value="Unassembled WGS sequence"/>
</dbReference>
<dbReference type="PROSITE" id="PS50949">
    <property type="entry name" value="HTH_GNTR"/>
    <property type="match status" value="1"/>
</dbReference>
<reference evidence="6 7" key="1">
    <citation type="submission" date="2019-01" db="EMBL/GenBank/DDBJ databases">
        <title>Agromyces.</title>
        <authorList>
            <person name="Li J."/>
        </authorList>
    </citation>
    <scope>NUCLEOTIDE SEQUENCE [LARGE SCALE GENOMIC DNA]</scope>
    <source>
        <strain evidence="6 7">DSM 23870</strain>
    </source>
</reference>
<comment type="caution">
    <text evidence="6">The sequence shown here is derived from an EMBL/GenBank/DDBJ whole genome shotgun (WGS) entry which is preliminary data.</text>
</comment>
<accession>A0A4Q2M7H5</accession>
<dbReference type="EMBL" id="SDPM01000002">
    <property type="protein sequence ID" value="RXZ87267.1"/>
    <property type="molecule type" value="Genomic_DNA"/>
</dbReference>
<dbReference type="GO" id="GO:0003700">
    <property type="term" value="F:DNA-binding transcription factor activity"/>
    <property type="evidence" value="ECO:0007669"/>
    <property type="project" value="InterPro"/>
</dbReference>
<dbReference type="InterPro" id="IPR036390">
    <property type="entry name" value="WH_DNA-bd_sf"/>
</dbReference>
<dbReference type="GO" id="GO:0003677">
    <property type="term" value="F:DNA binding"/>
    <property type="evidence" value="ECO:0007669"/>
    <property type="project" value="UniProtKB-KW"/>
</dbReference>
<evidence type="ECO:0000256" key="1">
    <source>
        <dbReference type="ARBA" id="ARBA00023015"/>
    </source>
</evidence>
<dbReference type="PANTHER" id="PTHR38445">
    <property type="entry name" value="HTH-TYPE TRANSCRIPTIONAL REPRESSOR YTRA"/>
    <property type="match status" value="1"/>
</dbReference>
<dbReference type="AlphaFoldDB" id="A0A4Q2M7H5"/>